<keyword evidence="2" id="KW-0732">Signal</keyword>
<dbReference type="PROSITE" id="PS50853">
    <property type="entry name" value="FN3"/>
    <property type="match status" value="2"/>
</dbReference>
<evidence type="ECO:0000256" key="1">
    <source>
        <dbReference type="SAM" id="MobiDB-lite"/>
    </source>
</evidence>
<keyword evidence="5" id="KW-1185">Reference proteome</keyword>
<accession>A0ABS7BXW1</accession>
<protein>
    <submittedName>
        <fullName evidence="4">DNRLRE domain-containing protein</fullName>
    </submittedName>
</protein>
<evidence type="ECO:0000313" key="5">
    <source>
        <dbReference type="Proteomes" id="UP001519887"/>
    </source>
</evidence>
<feature type="domain" description="Fibronectin type-III" evidence="3">
    <location>
        <begin position="516"/>
        <end position="620"/>
    </location>
</feature>
<dbReference type="SUPFAM" id="SSF49265">
    <property type="entry name" value="Fibronectin type III"/>
    <property type="match status" value="1"/>
</dbReference>
<evidence type="ECO:0000256" key="2">
    <source>
        <dbReference type="SAM" id="SignalP"/>
    </source>
</evidence>
<feature type="signal peptide" evidence="2">
    <location>
        <begin position="1"/>
        <end position="29"/>
    </location>
</feature>
<proteinExistence type="predicted"/>
<feature type="chain" id="PRO_5045524973" evidence="2">
    <location>
        <begin position="30"/>
        <end position="964"/>
    </location>
</feature>
<dbReference type="NCBIfam" id="NF033679">
    <property type="entry name" value="DNRLRE_dom"/>
    <property type="match status" value="1"/>
</dbReference>
<evidence type="ECO:0000313" key="4">
    <source>
        <dbReference type="EMBL" id="MBW7453484.1"/>
    </source>
</evidence>
<reference evidence="4 5" key="1">
    <citation type="submission" date="2021-07" db="EMBL/GenBank/DDBJ databases">
        <title>Paenibacillus radiodurans sp. nov., isolated from the southeastern edge of Tengger Desert.</title>
        <authorList>
            <person name="Zhang G."/>
        </authorList>
    </citation>
    <scope>NUCLEOTIDE SEQUENCE [LARGE SCALE GENOMIC DNA]</scope>
    <source>
        <strain evidence="4 5">CCM 7311</strain>
    </source>
</reference>
<feature type="region of interest" description="Disordered" evidence="1">
    <location>
        <begin position="33"/>
        <end position="60"/>
    </location>
</feature>
<dbReference type="InterPro" id="IPR036116">
    <property type="entry name" value="FN3_sf"/>
</dbReference>
<dbReference type="Proteomes" id="UP001519887">
    <property type="component" value="Unassembled WGS sequence"/>
</dbReference>
<organism evidence="4 5">
    <name type="scientific">Paenibacillus sepulcri</name>
    <dbReference type="NCBI Taxonomy" id="359917"/>
    <lineage>
        <taxon>Bacteria</taxon>
        <taxon>Bacillati</taxon>
        <taxon>Bacillota</taxon>
        <taxon>Bacilli</taxon>
        <taxon>Bacillales</taxon>
        <taxon>Paenibacillaceae</taxon>
        <taxon>Paenibacillus</taxon>
    </lineage>
</organism>
<dbReference type="EMBL" id="JAHZIK010000079">
    <property type="protein sequence ID" value="MBW7453484.1"/>
    <property type="molecule type" value="Genomic_DNA"/>
</dbReference>
<dbReference type="RefSeq" id="WP_210037378.1">
    <property type="nucleotide sequence ID" value="NZ_JBHLVU010000004.1"/>
</dbReference>
<dbReference type="Gene3D" id="2.60.120.380">
    <property type="match status" value="1"/>
</dbReference>
<feature type="domain" description="Fibronectin type-III" evidence="3">
    <location>
        <begin position="625"/>
        <end position="730"/>
    </location>
</feature>
<sequence>MKNIKRRFVPISLCLILSLLLTPISGINASGLEITPAGGTPDTSVEREPNEPDINFNGLPESSLSTQAGGAVDSKSFVTKVSVPTDIMARASKAGKSVVGEAVNRRNANSRHYQLSDGSYMAEISMSDQNFLDASGNWQPINTNLVDEANLDLINIPISHEAAASINQIVTSNKQLRETNKINNMQSYYRAPQVPFDVKLPKKFDNGYSIGKGSEQLSFKPLHANSVIGAVYGNKIEYPNAWEYTDLQLEVKNSGIKETIILKNNQAPTTFQFQLNSDIRNSRNFELLPAWLIDANGTKRDVAQTLNESDGHLFVQLDVDTTGLQFPVFVDPTVMTVTSSQDASCDEYGCDSGNSSYDANDYFTIGSWSSSYNSYTVHDGYFQYDLSSIPLHSSISSAVMGLYIFSGYTTISASGVVYRLTSNWNENTIQPSSIPSHDPTSIPTNTGPYGVENSWERPGWMNTDITSFAQLWADGTPNYGVVVQVGGLQTGKNIYSHEYSVTEYQPKITITYNSPPILAPAVTSPNGGETIDSSYNITWNAAVDPDNTQNTLRYHIQLSTDGGNNWADIAPLTDAGMTSYSYNFSSAPQSTNAFIRIRAYDGSLYGPWDQSNAVFAIKHNHAPNAPTALSPGSTSSSTPSVTLTNPILNWTFTDPDAGNTQSAYEVQIYSGTTLIRDSGWVTSSVSSYTVPAPALTRGTTYYWKVSTQDNKGTVSSFSVPYYFRINTLPVATVTSYTNGQQMTGNILQLTWTYSDANSQVQTKYQIQGTQDNWATVAYDSGLLSGSATSFTTPALANGTWSFKVLTFDGMEWSSPAYRNNLVLPNTFEPNDSFVDAFPINYNQTYTSLISLATDLDFYKYTPTKSGANRIMLNAPAGLNYDIFVFDSAYNLVSSGIRAAGLQENQLFDVTAGQTYYFLISGTDGSKSTSAPYSFILSPYNQQTQTIYQYDSNGNITSKTTTITN</sequence>
<dbReference type="InterPro" id="IPR003961">
    <property type="entry name" value="FN3_dom"/>
</dbReference>
<dbReference type="Gene3D" id="2.60.40.10">
    <property type="entry name" value="Immunoglobulins"/>
    <property type="match status" value="2"/>
</dbReference>
<dbReference type="Pfam" id="PF25788">
    <property type="entry name" value="Ig_Rha78A_N"/>
    <property type="match status" value="1"/>
</dbReference>
<dbReference type="InterPro" id="IPR013783">
    <property type="entry name" value="Ig-like_fold"/>
</dbReference>
<evidence type="ECO:0000259" key="3">
    <source>
        <dbReference type="PROSITE" id="PS50853"/>
    </source>
</evidence>
<name>A0ABS7BXW1_9BACL</name>
<gene>
    <name evidence="4" type="ORF">K0U00_05465</name>
</gene>
<comment type="caution">
    <text evidence="4">The sequence shown here is derived from an EMBL/GenBank/DDBJ whole genome shotgun (WGS) entry which is preliminary data.</text>
</comment>